<comment type="caution">
    <text evidence="1">The sequence shown here is derived from an EMBL/GenBank/DDBJ whole genome shotgun (WGS) entry which is preliminary data.</text>
</comment>
<proteinExistence type="predicted"/>
<reference evidence="2" key="1">
    <citation type="journal article" date="2013" name="New Phytol.">
        <title>Comparative genomic and transcriptomic analyses reveal the hemibiotrophic stage shift of Colletotrichum fungi.</title>
        <authorList>
            <person name="Gan P."/>
            <person name="Ikeda K."/>
            <person name="Irieda H."/>
            <person name="Narusaka M."/>
            <person name="O'Connell R.J."/>
            <person name="Narusaka Y."/>
            <person name="Takano Y."/>
            <person name="Kubo Y."/>
            <person name="Shirasu K."/>
        </authorList>
    </citation>
    <scope>NUCLEOTIDE SEQUENCE [LARGE SCALE GENOMIC DNA]</scope>
    <source>
        <strain evidence="2">104-T / ATCC 96160 / CBS 514.97 / LARS 414 / MAFF 240422</strain>
    </source>
</reference>
<evidence type="ECO:0000313" key="2">
    <source>
        <dbReference type="Proteomes" id="UP000014480"/>
    </source>
</evidence>
<organism evidence="1 2">
    <name type="scientific">Colletotrichum orbiculare (strain 104-T / ATCC 96160 / CBS 514.97 / LARS 414 / MAFF 240422)</name>
    <name type="common">Cucumber anthracnose fungus</name>
    <name type="synonym">Colletotrichum lagenarium</name>
    <dbReference type="NCBI Taxonomy" id="1213857"/>
    <lineage>
        <taxon>Eukaryota</taxon>
        <taxon>Fungi</taxon>
        <taxon>Dikarya</taxon>
        <taxon>Ascomycota</taxon>
        <taxon>Pezizomycotina</taxon>
        <taxon>Sordariomycetes</taxon>
        <taxon>Hypocreomycetidae</taxon>
        <taxon>Glomerellales</taxon>
        <taxon>Glomerellaceae</taxon>
        <taxon>Colletotrichum</taxon>
        <taxon>Colletotrichum orbiculare species complex</taxon>
    </lineage>
</organism>
<keyword evidence="2" id="KW-1185">Reference proteome</keyword>
<gene>
    <name evidence="1" type="ORF">Cob_v010387</name>
</gene>
<reference evidence="2" key="2">
    <citation type="journal article" date="2019" name="Mol. Plant Microbe Interact.">
        <title>Genome sequence resources for four phytopathogenic fungi from the Colletotrichum orbiculare species complex.</title>
        <authorList>
            <person name="Gan P."/>
            <person name="Tsushima A."/>
            <person name="Narusaka M."/>
            <person name="Narusaka Y."/>
            <person name="Takano Y."/>
            <person name="Kubo Y."/>
            <person name="Shirasu K."/>
        </authorList>
    </citation>
    <scope>GENOME REANNOTATION</scope>
    <source>
        <strain evidence="2">104-T / ATCC 96160 / CBS 514.97 / LARS 414 / MAFF 240422</strain>
    </source>
</reference>
<dbReference type="AlphaFoldDB" id="A0A484FGQ3"/>
<dbReference type="Proteomes" id="UP000014480">
    <property type="component" value="Unassembled WGS sequence"/>
</dbReference>
<sequence>MNGMSCLPTSAIPERVCVADGAGYAILRLGMISLLTPGLSFTGSAKLDGLRQRGDSGILTQPPQLQILN</sequence>
<protein>
    <submittedName>
        <fullName evidence="1">Uncharacterized protein</fullName>
    </submittedName>
</protein>
<name>A0A484FGQ3_COLOR</name>
<dbReference type="EMBL" id="AMCV02000033">
    <property type="protein sequence ID" value="TDZ16745.1"/>
    <property type="molecule type" value="Genomic_DNA"/>
</dbReference>
<accession>A0A484FGQ3</accession>
<evidence type="ECO:0000313" key="1">
    <source>
        <dbReference type="EMBL" id="TDZ16745.1"/>
    </source>
</evidence>